<gene>
    <name evidence="1" type="ORF">dnm_050250</name>
</gene>
<protein>
    <recommendedName>
        <fullName evidence="3">BrnT family toxin</fullName>
    </recommendedName>
</protein>
<evidence type="ECO:0000313" key="1">
    <source>
        <dbReference type="EMBL" id="QTA88980.1"/>
    </source>
</evidence>
<name>A0A975GPN1_9BACT</name>
<proteinExistence type="predicted"/>
<dbReference type="EMBL" id="CP061800">
    <property type="protein sequence ID" value="QTA88980.1"/>
    <property type="molecule type" value="Genomic_DNA"/>
</dbReference>
<dbReference type="KEGG" id="dmm:dnm_050250"/>
<organism evidence="1 2">
    <name type="scientific">Desulfonema magnum</name>
    <dbReference type="NCBI Taxonomy" id="45655"/>
    <lineage>
        <taxon>Bacteria</taxon>
        <taxon>Pseudomonadati</taxon>
        <taxon>Thermodesulfobacteriota</taxon>
        <taxon>Desulfobacteria</taxon>
        <taxon>Desulfobacterales</taxon>
        <taxon>Desulfococcaceae</taxon>
        <taxon>Desulfonema</taxon>
    </lineage>
</organism>
<evidence type="ECO:0008006" key="3">
    <source>
        <dbReference type="Google" id="ProtNLM"/>
    </source>
</evidence>
<keyword evidence="2" id="KW-1185">Reference proteome</keyword>
<dbReference type="AlphaFoldDB" id="A0A975GPN1"/>
<evidence type="ECO:0000313" key="2">
    <source>
        <dbReference type="Proteomes" id="UP000663722"/>
    </source>
</evidence>
<accession>A0A975GPN1</accession>
<dbReference type="Proteomes" id="UP000663722">
    <property type="component" value="Chromosome"/>
</dbReference>
<sequence length="47" mass="5369">MKTYGQVLITSGLSENGRLLILAHTDNDGRIRIISVQKEEKFYEDSE</sequence>
<reference evidence="1" key="1">
    <citation type="journal article" date="2021" name="Microb. Physiol.">
        <title>Proteogenomic Insights into the Physiology of Marine, Sulfate-Reducing, Filamentous Desulfonema limicola and Desulfonema magnum.</title>
        <authorList>
            <person name="Schnaars V."/>
            <person name="Wohlbrand L."/>
            <person name="Scheve S."/>
            <person name="Hinrichs C."/>
            <person name="Reinhardt R."/>
            <person name="Rabus R."/>
        </authorList>
    </citation>
    <scope>NUCLEOTIDE SEQUENCE</scope>
    <source>
        <strain evidence="1">4be13</strain>
    </source>
</reference>